<evidence type="ECO:0000256" key="1">
    <source>
        <dbReference type="SAM" id="MobiDB-lite"/>
    </source>
</evidence>
<feature type="chain" id="PRO_5001635613" evidence="2">
    <location>
        <begin position="23"/>
        <end position="243"/>
    </location>
</feature>
<feature type="region of interest" description="Disordered" evidence="1">
    <location>
        <begin position="156"/>
        <end position="178"/>
    </location>
</feature>
<name>A0A066Y289_COLSU</name>
<dbReference type="EMBL" id="JMSE01000033">
    <property type="protein sequence ID" value="KDN72161.1"/>
    <property type="molecule type" value="Genomic_DNA"/>
</dbReference>
<keyword evidence="2" id="KW-0732">Signal</keyword>
<sequence length="243" mass="27310">MFVAPLLSLICLLPSHPPLLNTFHRAFRSPGPRRQRVPNSITLYSAPQTRPFCLGQSGTADPIFQKNKRRHSERGVTQTKVGVHSITWTLDPMSVPSELEQFRNIVITKARKILKLPALQQGSRRWLNTTITTATLTPDDHGTRCRSHSTPYRKSWIPRRQGSAHSERKSFPGATRPVLPPSLRPISFPEGKGFCLYTSPPLVLVRGRPQRSQHQSSTKQPIACLPGFEALDKNELAERDFAP</sequence>
<evidence type="ECO:0000256" key="2">
    <source>
        <dbReference type="SAM" id="SignalP"/>
    </source>
</evidence>
<gene>
    <name evidence="3" type="ORF">CSUB01_10490</name>
</gene>
<evidence type="ECO:0000313" key="4">
    <source>
        <dbReference type="Proteomes" id="UP000027238"/>
    </source>
</evidence>
<protein>
    <submittedName>
        <fullName evidence="3">Uncharacterized protein</fullName>
    </submittedName>
</protein>
<comment type="caution">
    <text evidence="3">The sequence shown here is derived from an EMBL/GenBank/DDBJ whole genome shotgun (WGS) entry which is preliminary data.</text>
</comment>
<dbReference type="HOGENOM" id="CLU_1142540_0_0_1"/>
<reference evidence="4" key="1">
    <citation type="journal article" date="2014" name="Genome Announc.">
        <title>Draft genome sequence of Colletotrichum sublineola, a destructive pathogen of cultivated sorghum.</title>
        <authorList>
            <person name="Baroncelli R."/>
            <person name="Sanz-Martin J.M."/>
            <person name="Rech G.E."/>
            <person name="Sukno S.A."/>
            <person name="Thon M.R."/>
        </authorList>
    </citation>
    <scope>NUCLEOTIDE SEQUENCE [LARGE SCALE GENOMIC DNA]</scope>
    <source>
        <strain evidence="4">TX430BB</strain>
    </source>
</reference>
<proteinExistence type="predicted"/>
<organism evidence="3 4">
    <name type="scientific">Colletotrichum sublineola</name>
    <name type="common">Sorghum anthracnose fungus</name>
    <dbReference type="NCBI Taxonomy" id="1173701"/>
    <lineage>
        <taxon>Eukaryota</taxon>
        <taxon>Fungi</taxon>
        <taxon>Dikarya</taxon>
        <taxon>Ascomycota</taxon>
        <taxon>Pezizomycotina</taxon>
        <taxon>Sordariomycetes</taxon>
        <taxon>Hypocreomycetidae</taxon>
        <taxon>Glomerellales</taxon>
        <taxon>Glomerellaceae</taxon>
        <taxon>Colletotrichum</taxon>
        <taxon>Colletotrichum graminicola species complex</taxon>
    </lineage>
</organism>
<keyword evidence="4" id="KW-1185">Reference proteome</keyword>
<evidence type="ECO:0000313" key="3">
    <source>
        <dbReference type="EMBL" id="KDN72161.1"/>
    </source>
</evidence>
<dbReference type="AlphaFoldDB" id="A0A066Y289"/>
<dbReference type="Proteomes" id="UP000027238">
    <property type="component" value="Unassembled WGS sequence"/>
</dbReference>
<feature type="signal peptide" evidence="2">
    <location>
        <begin position="1"/>
        <end position="22"/>
    </location>
</feature>
<accession>A0A066Y289</accession>